<evidence type="ECO:0000256" key="1">
    <source>
        <dbReference type="PIRSR" id="PIRSR634015-1"/>
    </source>
</evidence>
<evidence type="ECO:0000259" key="4">
    <source>
        <dbReference type="Pfam" id="PF01433"/>
    </source>
</evidence>
<dbReference type="EMBL" id="RJJD01000008">
    <property type="protein sequence ID" value="RNI25951.1"/>
    <property type="molecule type" value="Genomic_DNA"/>
</dbReference>
<dbReference type="AlphaFoldDB" id="A0A3M9MKE2"/>
<dbReference type="PANTHER" id="PTHR45726:SF3">
    <property type="entry name" value="LEUKOTRIENE A-4 HYDROLASE"/>
    <property type="match status" value="1"/>
</dbReference>
<feature type="binding site" evidence="2">
    <location>
        <position position="380"/>
    </location>
    <ligand>
        <name>Zn(2+)</name>
        <dbReference type="ChEBI" id="CHEBI:29105"/>
        <note>catalytic</note>
    </ligand>
</feature>
<sequence length="982" mass="112013">MPLRLFLSVLLLFPFLAFAQQSYWQQEVNYKIDVTLNDVQHTLSGSEQIEYVNHSPETLTFLYFHLWPNAYQDRSTAFGKQQLLNDEDRFHFAPKEARGFISGLDFKIDGQNINWELDAQNPDIAKLTLNQPLAPGSRITISTPFQVKLPDSFSRLGHVGQSYQISQWYPKPAVFDPKGWHPMPYLDQGEFYSEFGSFDVRITLPANYTVGATGELQNREEQVRLDSLAQVTAAKKEFNEDDLNFPPSATKTKTLHYRQDRIHDFAWFADKRFNVLKDQVTLPHSKRTVTTWLLFTNRQADQWLKRAHEINDVVYAYSLWLGDYPYSQATAVDAALSAGAGMEYPMVTVTEPEAIIHEVGHNWFYGILGSNEREHPWLDEGINSYYEIRTKALRNKYAGMVSSEVNTNAFGKFFGVDDLPPTAIDNSAYLSAASRGLDQPVTAPAQQFRTLNYGTGVYLKTAQLFQYLEKYLGTARFDSAMQAYYHQWKFRHPAPEDLQAVLEKSTGKQLSWFFKDLLPSTSLPDARLKTVKTSGGIIQAVVQQTGKMALPVQVSAVDGEGKVLESHWTKPGEKEQTVTFTTTAEIDRIVLDPEYVFPVLDRRDNQYRLGRLFPKTELLQLRALVGVDRIDKKQLFVAPALGYNTFDKFQAGAVFYNTFLTEHKFNYVVLPMYAFGSNRLTGLADVRYRVIGQGSLRKVEMGVQGQRFATFYTLVPSITFHNQLKNPTTPRQQLTFAWHLVEDDLFPDFQAPRIAYQLLSKNAISGTQIAFDATMFSYRAVPSAPTTFPGLTDQGPTYFSPIRFRLSLENWREYRPDKEIRVRGFVGLMAGNNQLGSPFLLGLAGSPDYLKQTPFFNRTDMYGSANPASAIRQTDRQDGGFRNPVPVNSREWIAALNLTADLPVTPFAVYLDLGRVQEQNKLFYGTGLQWSFLNNAFQIYLPVAGSNFENHFPRNFKDFRNSIRYSLNLQKLNPFRLLDEMQ</sequence>
<evidence type="ECO:0000256" key="2">
    <source>
        <dbReference type="PIRSR" id="PIRSR634015-3"/>
    </source>
</evidence>
<proteinExistence type="predicted"/>
<dbReference type="InterPro" id="IPR034015">
    <property type="entry name" value="M1_LTA4H"/>
</dbReference>
<feature type="active site" description="Proton donor" evidence="1">
    <location>
        <position position="453"/>
    </location>
</feature>
<gene>
    <name evidence="5" type="ORF">EFB08_14035</name>
</gene>
<dbReference type="CDD" id="cd09604">
    <property type="entry name" value="M1_APN_like"/>
    <property type="match status" value="1"/>
</dbReference>
<dbReference type="Gene3D" id="1.10.390.10">
    <property type="entry name" value="Neutral Protease Domain 2"/>
    <property type="match status" value="1"/>
</dbReference>
<protein>
    <submittedName>
        <fullName evidence="5">M1 family peptidase</fullName>
    </submittedName>
</protein>
<dbReference type="Pfam" id="PF01433">
    <property type="entry name" value="Peptidase_M1"/>
    <property type="match status" value="1"/>
</dbReference>
<reference evidence="5 6" key="1">
    <citation type="submission" date="2018-11" db="EMBL/GenBank/DDBJ databases">
        <title>Rufibacter latericius sp. nov., isolated from water in Baiyang Lake.</title>
        <authorList>
            <person name="Yang Y."/>
        </authorList>
    </citation>
    <scope>NUCLEOTIDE SEQUENCE [LARGE SCALE GENOMIC DNA]</scope>
    <source>
        <strain evidence="5 6">R-22-1c-1</strain>
    </source>
</reference>
<evidence type="ECO:0000313" key="5">
    <source>
        <dbReference type="EMBL" id="RNI25951.1"/>
    </source>
</evidence>
<keyword evidence="2" id="KW-0862">Zinc</keyword>
<feature type="binding site" evidence="2">
    <location>
        <position position="357"/>
    </location>
    <ligand>
        <name>Zn(2+)</name>
        <dbReference type="ChEBI" id="CHEBI:29105"/>
        <note>catalytic</note>
    </ligand>
</feature>
<name>A0A3M9MKE2_9BACT</name>
<organism evidence="5 6">
    <name type="scientific">Rufibacter latericius</name>
    <dbReference type="NCBI Taxonomy" id="2487040"/>
    <lineage>
        <taxon>Bacteria</taxon>
        <taxon>Pseudomonadati</taxon>
        <taxon>Bacteroidota</taxon>
        <taxon>Cytophagia</taxon>
        <taxon>Cytophagales</taxon>
        <taxon>Hymenobacteraceae</taxon>
        <taxon>Rufibacter</taxon>
    </lineage>
</organism>
<keyword evidence="3" id="KW-0732">Signal</keyword>
<dbReference type="GO" id="GO:0008270">
    <property type="term" value="F:zinc ion binding"/>
    <property type="evidence" value="ECO:0007669"/>
    <property type="project" value="InterPro"/>
</dbReference>
<feature type="binding site" evidence="2">
    <location>
        <position position="361"/>
    </location>
    <ligand>
        <name>Zn(2+)</name>
        <dbReference type="ChEBI" id="CHEBI:29105"/>
        <note>catalytic</note>
    </ligand>
</feature>
<dbReference type="InterPro" id="IPR027268">
    <property type="entry name" value="Peptidase_M4/M1_CTD_sf"/>
</dbReference>
<keyword evidence="2" id="KW-0479">Metal-binding</keyword>
<dbReference type="SUPFAM" id="SSF55486">
    <property type="entry name" value="Metalloproteases ('zincins'), catalytic domain"/>
    <property type="match status" value="1"/>
</dbReference>
<feature type="active site" description="Proton acceptor" evidence="1">
    <location>
        <position position="358"/>
    </location>
</feature>
<dbReference type="PANTHER" id="PTHR45726">
    <property type="entry name" value="LEUKOTRIENE A-4 HYDROLASE"/>
    <property type="match status" value="1"/>
</dbReference>
<comment type="cofactor">
    <cofactor evidence="2">
        <name>Zn(2+)</name>
        <dbReference type="ChEBI" id="CHEBI:29105"/>
    </cofactor>
    <text evidence="2">Binds 1 zinc ion per subunit.</text>
</comment>
<comment type="caution">
    <text evidence="5">The sequence shown here is derived from an EMBL/GenBank/DDBJ whole genome shotgun (WGS) entry which is preliminary data.</text>
</comment>
<dbReference type="InterPro" id="IPR014782">
    <property type="entry name" value="Peptidase_M1_dom"/>
</dbReference>
<dbReference type="Proteomes" id="UP000272117">
    <property type="component" value="Unassembled WGS sequence"/>
</dbReference>
<feature type="chain" id="PRO_5018056276" evidence="3">
    <location>
        <begin position="20"/>
        <end position="982"/>
    </location>
</feature>
<accession>A0A3M9MKE2</accession>
<evidence type="ECO:0000313" key="6">
    <source>
        <dbReference type="Proteomes" id="UP000272117"/>
    </source>
</evidence>
<feature type="domain" description="Peptidase M1 membrane alanine aminopeptidase" evidence="4">
    <location>
        <begin position="354"/>
        <end position="515"/>
    </location>
</feature>
<dbReference type="GO" id="GO:0008237">
    <property type="term" value="F:metallopeptidase activity"/>
    <property type="evidence" value="ECO:0007669"/>
    <property type="project" value="InterPro"/>
</dbReference>
<keyword evidence="6" id="KW-1185">Reference proteome</keyword>
<evidence type="ECO:0000256" key="3">
    <source>
        <dbReference type="SAM" id="SignalP"/>
    </source>
</evidence>
<feature type="signal peptide" evidence="3">
    <location>
        <begin position="1"/>
        <end position="19"/>
    </location>
</feature>